<dbReference type="AlphaFoldDB" id="T2PJS7"/>
<keyword evidence="6 14" id="KW-0547">Nucleotide-binding</keyword>
<evidence type="ECO:0000256" key="6">
    <source>
        <dbReference type="ARBA" id="ARBA00022741"/>
    </source>
</evidence>
<evidence type="ECO:0000256" key="15">
    <source>
        <dbReference type="RuleBase" id="RU003651"/>
    </source>
</evidence>
<evidence type="ECO:0000256" key="11">
    <source>
        <dbReference type="ARBA" id="ARBA00023049"/>
    </source>
</evidence>
<dbReference type="FunFam" id="3.40.50.300:FF:000001">
    <property type="entry name" value="ATP-dependent zinc metalloprotease FtsH"/>
    <property type="match status" value="1"/>
</dbReference>
<dbReference type="PANTHER" id="PTHR43655:SF2">
    <property type="entry name" value="AFG3 LIKE MATRIX AAA PEPTIDASE SUBUNIT 2, ISOFORM A"/>
    <property type="match status" value="1"/>
</dbReference>
<dbReference type="InterPro" id="IPR037219">
    <property type="entry name" value="Peptidase_M41-like"/>
</dbReference>
<comment type="function">
    <text evidence="14">Acts as a processive, ATP-dependent zinc metallopeptidase for both cytoplasmic and membrane proteins. Plays a role in the quality control of integral membrane proteins.</text>
</comment>
<dbReference type="EC" id="3.4.24.-" evidence="14"/>
<evidence type="ECO:0000313" key="18">
    <source>
        <dbReference type="EMBL" id="EPI51747.1"/>
    </source>
</evidence>
<evidence type="ECO:0000313" key="19">
    <source>
        <dbReference type="Proteomes" id="UP000015779"/>
    </source>
</evidence>
<comment type="caution">
    <text evidence="18">The sequence shown here is derived from an EMBL/GenBank/DDBJ whole genome shotgun (WGS) entry which is preliminary data.</text>
</comment>
<evidence type="ECO:0000256" key="16">
    <source>
        <dbReference type="SAM" id="MobiDB-lite"/>
    </source>
</evidence>
<organism evidence="18 19">
    <name type="scientific">Gardnerella pickettii JCP8017A</name>
    <dbReference type="NCBI Taxonomy" id="1261062"/>
    <lineage>
        <taxon>Bacteria</taxon>
        <taxon>Bacillati</taxon>
        <taxon>Actinomycetota</taxon>
        <taxon>Actinomycetes</taxon>
        <taxon>Bifidobacteriales</taxon>
        <taxon>Bifidobacteriaceae</taxon>
        <taxon>Gardnerella</taxon>
        <taxon>Gardnerella pickettii</taxon>
    </lineage>
</organism>
<dbReference type="RefSeq" id="WP_020758478.1">
    <property type="nucleotide sequence ID" value="NZ_KE347914.1"/>
</dbReference>
<dbReference type="EMBL" id="ATJN01000054">
    <property type="protein sequence ID" value="EPI51747.1"/>
    <property type="molecule type" value="Genomic_DNA"/>
</dbReference>
<keyword evidence="9 14" id="KW-0067">ATP-binding</keyword>
<dbReference type="FunFam" id="1.20.58.760:FF:000001">
    <property type="entry name" value="ATP-dependent zinc metalloprotease FtsH"/>
    <property type="match status" value="1"/>
</dbReference>
<dbReference type="Pfam" id="PF00004">
    <property type="entry name" value="AAA"/>
    <property type="match status" value="1"/>
</dbReference>
<dbReference type="InterPro" id="IPR003960">
    <property type="entry name" value="ATPase_AAA_CS"/>
</dbReference>
<dbReference type="PROSITE" id="PS00674">
    <property type="entry name" value="AAA"/>
    <property type="match status" value="1"/>
</dbReference>
<keyword evidence="5 14" id="KW-0479">Metal-binding</keyword>
<evidence type="ECO:0000256" key="12">
    <source>
        <dbReference type="ARBA" id="ARBA00023136"/>
    </source>
</evidence>
<feature type="domain" description="AAA+ ATPase" evidence="17">
    <location>
        <begin position="273"/>
        <end position="412"/>
    </location>
</feature>
<comment type="similarity">
    <text evidence="15">Belongs to the AAA ATPase family.</text>
</comment>
<keyword evidence="10 14" id="KW-1133">Transmembrane helix</keyword>
<dbReference type="InterPro" id="IPR000642">
    <property type="entry name" value="Peptidase_M41"/>
</dbReference>
<comment type="similarity">
    <text evidence="13 14">In the central section; belongs to the AAA ATPase family.</text>
</comment>
<feature type="compositionally biased region" description="Basic and acidic residues" evidence="16">
    <location>
        <begin position="58"/>
        <end position="68"/>
    </location>
</feature>
<evidence type="ECO:0000256" key="1">
    <source>
        <dbReference type="ARBA" id="ARBA00004370"/>
    </source>
</evidence>
<protein>
    <recommendedName>
        <fullName evidence="14">ATP-dependent zinc metalloprotease FtsH</fullName>
        <ecNumber evidence="14">3.4.24.-</ecNumber>
    </recommendedName>
</protein>
<reference evidence="18 19" key="1">
    <citation type="submission" date="2013-06" db="EMBL/GenBank/DDBJ databases">
        <authorList>
            <person name="Weinstock G."/>
            <person name="Sodergren E."/>
            <person name="Lobos E.A."/>
            <person name="Fulton L."/>
            <person name="Fulton R."/>
            <person name="Courtney L."/>
            <person name="Fronick C."/>
            <person name="O'Laughlin M."/>
            <person name="Godfrey J."/>
            <person name="Wilson R.M."/>
            <person name="Miner T."/>
            <person name="Farmer C."/>
            <person name="Delehaunty K."/>
            <person name="Cordes M."/>
            <person name="Minx P."/>
            <person name="Tomlinson C."/>
            <person name="Chen J."/>
            <person name="Wollam A."/>
            <person name="Pepin K.H."/>
            <person name="Bhonagiri V."/>
            <person name="Zhang X."/>
            <person name="Warren W."/>
            <person name="Mitreva M."/>
            <person name="Mardis E.R."/>
            <person name="Wilson R.K."/>
        </authorList>
    </citation>
    <scope>NUCLEOTIDE SEQUENCE [LARGE SCALE GENOMIC DNA]</scope>
    <source>
        <strain evidence="18 19">JCP8017A</strain>
    </source>
</reference>
<evidence type="ECO:0000256" key="9">
    <source>
        <dbReference type="ARBA" id="ARBA00022840"/>
    </source>
</evidence>
<comment type="cofactor">
    <cofactor evidence="14">
        <name>Zn(2+)</name>
        <dbReference type="ChEBI" id="CHEBI:29105"/>
    </cofactor>
    <text evidence="14">Binds 1 zinc ion per subunit.</text>
</comment>
<dbReference type="InterPro" id="IPR003593">
    <property type="entry name" value="AAA+_ATPase"/>
</dbReference>
<evidence type="ECO:0000256" key="13">
    <source>
        <dbReference type="ARBA" id="ARBA00061570"/>
    </source>
</evidence>
<keyword evidence="11 14" id="KW-0482">Metalloprotease</keyword>
<evidence type="ECO:0000256" key="4">
    <source>
        <dbReference type="ARBA" id="ARBA00022692"/>
    </source>
</evidence>
<evidence type="ECO:0000259" key="17">
    <source>
        <dbReference type="SMART" id="SM00382"/>
    </source>
</evidence>
<feature type="compositionally biased region" description="Low complexity" evidence="16">
    <location>
        <begin position="1"/>
        <end position="57"/>
    </location>
</feature>
<keyword evidence="12 14" id="KW-0472">Membrane</keyword>
<evidence type="ECO:0000256" key="2">
    <source>
        <dbReference type="ARBA" id="ARBA00010044"/>
    </source>
</evidence>
<evidence type="ECO:0000256" key="5">
    <source>
        <dbReference type="ARBA" id="ARBA00022723"/>
    </source>
</evidence>
<feature type="transmembrane region" description="Helical" evidence="14">
    <location>
        <begin position="186"/>
        <end position="208"/>
    </location>
</feature>
<dbReference type="GO" id="GO:0006508">
    <property type="term" value="P:proteolysis"/>
    <property type="evidence" value="ECO:0007669"/>
    <property type="project" value="UniProtKB-KW"/>
</dbReference>
<name>T2PJS7_9BIFI</name>
<dbReference type="PATRIC" id="fig|1261062.4.peg.911"/>
<evidence type="ECO:0000256" key="14">
    <source>
        <dbReference type="HAMAP-Rule" id="MF_01458"/>
    </source>
</evidence>
<feature type="binding site" evidence="14">
    <location>
        <position position="579"/>
    </location>
    <ligand>
        <name>Zn(2+)</name>
        <dbReference type="ChEBI" id="CHEBI:29105"/>
        <note>catalytic</note>
    </ligand>
</feature>
<dbReference type="SMART" id="SM00382">
    <property type="entry name" value="AAA"/>
    <property type="match status" value="1"/>
</dbReference>
<dbReference type="InterPro" id="IPR003959">
    <property type="entry name" value="ATPase_AAA_core"/>
</dbReference>
<keyword evidence="14" id="KW-1003">Cell membrane</keyword>
<feature type="binding site" evidence="14">
    <location>
        <position position="507"/>
    </location>
    <ligand>
        <name>Zn(2+)</name>
        <dbReference type="ChEBI" id="CHEBI:29105"/>
        <note>catalytic</note>
    </ligand>
</feature>
<dbReference type="Gene3D" id="3.40.50.300">
    <property type="entry name" value="P-loop containing nucleotide triphosphate hydrolases"/>
    <property type="match status" value="1"/>
</dbReference>
<dbReference type="GO" id="GO:0016887">
    <property type="term" value="F:ATP hydrolysis activity"/>
    <property type="evidence" value="ECO:0007669"/>
    <property type="project" value="UniProtKB-UniRule"/>
</dbReference>
<dbReference type="SUPFAM" id="SSF52540">
    <property type="entry name" value="P-loop containing nucleoside triphosphate hydrolases"/>
    <property type="match status" value="1"/>
</dbReference>
<dbReference type="InterPro" id="IPR041569">
    <property type="entry name" value="AAA_lid_3"/>
</dbReference>
<dbReference type="InterPro" id="IPR005936">
    <property type="entry name" value="FtsH"/>
</dbReference>
<dbReference type="GO" id="GO:0030163">
    <property type="term" value="P:protein catabolic process"/>
    <property type="evidence" value="ECO:0007669"/>
    <property type="project" value="UniProtKB-UniRule"/>
</dbReference>
<dbReference type="MEROPS" id="M41.015"/>
<dbReference type="GO" id="GO:0004222">
    <property type="term" value="F:metalloendopeptidase activity"/>
    <property type="evidence" value="ECO:0007669"/>
    <property type="project" value="InterPro"/>
</dbReference>
<dbReference type="SUPFAM" id="SSF140990">
    <property type="entry name" value="FtsH protease domain-like"/>
    <property type="match status" value="1"/>
</dbReference>
<feature type="compositionally biased region" description="Polar residues" evidence="16">
    <location>
        <begin position="758"/>
        <end position="771"/>
    </location>
</feature>
<evidence type="ECO:0000256" key="3">
    <source>
        <dbReference type="ARBA" id="ARBA00022670"/>
    </source>
</evidence>
<dbReference type="InterPro" id="IPR027417">
    <property type="entry name" value="P-loop_NTPase"/>
</dbReference>
<dbReference type="GO" id="GO:0008270">
    <property type="term" value="F:zinc ion binding"/>
    <property type="evidence" value="ECO:0007669"/>
    <property type="project" value="UniProtKB-UniRule"/>
</dbReference>
<comment type="subcellular location">
    <subcellularLocation>
        <location evidence="14">Cell membrane</location>
        <topology evidence="14">Multi-pass membrane protein</topology>
        <orientation evidence="14">Cytoplasmic side</orientation>
    </subcellularLocation>
    <subcellularLocation>
        <location evidence="1">Membrane</location>
    </subcellularLocation>
</comment>
<dbReference type="HAMAP" id="MF_01458">
    <property type="entry name" value="FtsH"/>
    <property type="match status" value="1"/>
</dbReference>
<feature type="region of interest" description="Disordered" evidence="16">
    <location>
        <begin position="1"/>
        <end position="68"/>
    </location>
</feature>
<dbReference type="GO" id="GO:0005886">
    <property type="term" value="C:plasma membrane"/>
    <property type="evidence" value="ECO:0007669"/>
    <property type="project" value="UniProtKB-SubCell"/>
</dbReference>
<dbReference type="GO" id="GO:0005524">
    <property type="term" value="F:ATP binding"/>
    <property type="evidence" value="ECO:0007669"/>
    <property type="project" value="UniProtKB-UniRule"/>
</dbReference>
<keyword evidence="7 14" id="KW-0378">Hydrolase</keyword>
<dbReference type="Proteomes" id="UP000015779">
    <property type="component" value="Unassembled WGS sequence"/>
</dbReference>
<dbReference type="Gene3D" id="1.20.58.760">
    <property type="entry name" value="Peptidase M41"/>
    <property type="match status" value="1"/>
</dbReference>
<comment type="similarity">
    <text evidence="2 14">In the C-terminal section; belongs to the peptidase M41 family.</text>
</comment>
<feature type="binding site" evidence="14">
    <location>
        <position position="503"/>
    </location>
    <ligand>
        <name>Zn(2+)</name>
        <dbReference type="ChEBI" id="CHEBI:29105"/>
        <note>catalytic</note>
    </ligand>
</feature>
<feature type="active site" evidence="14">
    <location>
        <position position="504"/>
    </location>
</feature>
<dbReference type="Pfam" id="PF01434">
    <property type="entry name" value="Peptidase_M41"/>
    <property type="match status" value="1"/>
</dbReference>
<dbReference type="PANTHER" id="PTHR43655">
    <property type="entry name" value="ATP-DEPENDENT PROTEASE"/>
    <property type="match status" value="1"/>
</dbReference>
<evidence type="ECO:0000256" key="7">
    <source>
        <dbReference type="ARBA" id="ARBA00022801"/>
    </source>
</evidence>
<gene>
    <name evidence="14" type="primary">ftsH</name>
    <name evidence="18" type="ORF">HMPREF1577_00989</name>
</gene>
<dbReference type="InterPro" id="IPR050928">
    <property type="entry name" value="ATP-dep_Zn_Metalloprotease"/>
</dbReference>
<dbReference type="NCBIfam" id="TIGR01241">
    <property type="entry name" value="FtsH_fam"/>
    <property type="match status" value="1"/>
</dbReference>
<keyword evidence="3 14" id="KW-0645">Protease</keyword>
<dbReference type="FunFam" id="1.10.8.60:FF:000001">
    <property type="entry name" value="ATP-dependent zinc metalloprotease FtsH"/>
    <property type="match status" value="1"/>
</dbReference>
<feature type="transmembrane region" description="Helical" evidence="14">
    <location>
        <begin position="76"/>
        <end position="94"/>
    </location>
</feature>
<sequence length="939" mass="102058">MGASPMSPRGPMGGPMKSPMGGNGNNPFLPPNFGNNSNKNKNKNGKNSNDNNGSNGHNPKDDNNPDSRRKFFKSPWTWIVLIVLLAVAGFQMFVHNGTQSIDTQDGINLVKSGAANYVEIIDNKQLVKLTLDEPFKKLDNRDKQKHDYGKDVQFYYTLAQGKTIIQDVEKSKPKNGWTVSMQSSSIISYLITSMLPILILLGLIWFMFGRMASAGGGMLGMGGGRGRGKLLEGQTPKTKFADVAGEQSAVEEVEEIKEFLKDPSRYKALGARIPRGVLLYGPPGTGKTLLARAIAGEAGVPFYAMAGSDFVEMFVGLGASRVRELFDEAKKNAPAIIFIDEIDAVGRRRGSGMTGGHDEREQTLNQLLVEMDGFDNDTNLIIIAATNRPDVLDSALLRPGRFDRQVAVEAPDLEGREAILKVHAKGKPFVPDVDLHMVAVRTPGFTGADLANVLNEAALLCARSGAQLIDNRAIDEAIDRVQAGPRKKSKGMALDELRNTAYHEGGHALVAAALHHTDPVTKVTILPRGRALGYTAVMPTSDRYSQSRNQLLDQMAYAMGGRTAEEVVFHDPTTGASNDIEKATAIARKMVVEYGFSSKLGAVKWMDADQDSSGSLDSLQSRKFSNKTAEVIDDEVHKLIETAHTEAWQIINNNRDILDELVSKLLVKETLNEKELEQIFSKIRKAPERDLWLSNADRPDSPLPPVEIPESLKRNVAGASLEKGDKDSDSNASKAGAAADAEAQKSQATAEVQESHESSYNSNIANTTNALNSPMQTTAVVSMQGKKSDSTMRAMLNVLSGLEYKDSHSVTQVEGVSALYQASNANGEDFCAIVVASTTMSNQEFAQRIEQMQRDQNSVNSLDLRLNVVGTREYGLDSASTKSVDSSNPLHLSAAQLEPWMQVEPDAAIDGEPVSYKLALLQDASQVGVYSERWIIGEC</sequence>
<keyword evidence="8 14" id="KW-0862">Zinc</keyword>
<keyword evidence="4 14" id="KW-0812">Transmembrane</keyword>
<evidence type="ECO:0000256" key="8">
    <source>
        <dbReference type="ARBA" id="ARBA00022833"/>
    </source>
</evidence>
<feature type="compositionally biased region" description="Low complexity" evidence="16">
    <location>
        <begin position="730"/>
        <end position="750"/>
    </location>
</feature>
<dbReference type="CDD" id="cd19501">
    <property type="entry name" value="RecA-like_FtsH"/>
    <property type="match status" value="1"/>
</dbReference>
<dbReference type="Gene3D" id="1.10.8.60">
    <property type="match status" value="1"/>
</dbReference>
<dbReference type="GO" id="GO:0004176">
    <property type="term" value="F:ATP-dependent peptidase activity"/>
    <property type="evidence" value="ECO:0007669"/>
    <property type="project" value="InterPro"/>
</dbReference>
<accession>T2PJS7</accession>
<comment type="subunit">
    <text evidence="14">Homohexamer.</text>
</comment>
<proteinExistence type="inferred from homology"/>
<feature type="binding site" evidence="14">
    <location>
        <begin position="281"/>
        <end position="288"/>
    </location>
    <ligand>
        <name>ATP</name>
        <dbReference type="ChEBI" id="CHEBI:30616"/>
    </ligand>
</feature>
<dbReference type="Pfam" id="PF17862">
    <property type="entry name" value="AAA_lid_3"/>
    <property type="match status" value="1"/>
</dbReference>
<feature type="region of interest" description="Disordered" evidence="16">
    <location>
        <begin position="693"/>
        <end position="771"/>
    </location>
</feature>
<evidence type="ECO:0000256" key="10">
    <source>
        <dbReference type="ARBA" id="ARBA00022989"/>
    </source>
</evidence>
<dbReference type="HOGENOM" id="CLU_000688_16_1_11"/>